<dbReference type="KEGG" id="apes:FOC84_22155"/>
<dbReference type="InterPro" id="IPR005479">
    <property type="entry name" value="CPAse_ATP-bd"/>
</dbReference>
<dbReference type="AlphaFoldDB" id="A0A7D4E896"/>
<dbReference type="GO" id="GO:0046872">
    <property type="term" value="F:metal ion binding"/>
    <property type="evidence" value="ECO:0007669"/>
    <property type="project" value="InterPro"/>
</dbReference>
<dbReference type="Pfam" id="PF02786">
    <property type="entry name" value="CPSase_L_D2"/>
    <property type="match status" value="1"/>
</dbReference>
<dbReference type="PANTHER" id="PTHR18866">
    <property type="entry name" value="CARBOXYLASE:PYRUVATE/ACETYL-COA/PROPIONYL-COA CARBOXYLASE"/>
    <property type="match status" value="1"/>
</dbReference>
<evidence type="ECO:0000256" key="4">
    <source>
        <dbReference type="ARBA" id="ARBA00023267"/>
    </source>
</evidence>
<dbReference type="PROSITE" id="PS00867">
    <property type="entry name" value="CPSASE_2"/>
    <property type="match status" value="1"/>
</dbReference>
<protein>
    <submittedName>
        <fullName evidence="8">ATP-grasp domain-containing protein</fullName>
    </submittedName>
</protein>
<dbReference type="Proteomes" id="UP000500970">
    <property type="component" value="Chromosome"/>
</dbReference>
<evidence type="ECO:0000256" key="2">
    <source>
        <dbReference type="ARBA" id="ARBA00022741"/>
    </source>
</evidence>
<feature type="domain" description="Biotin carboxylation" evidence="7">
    <location>
        <begin position="1"/>
        <end position="409"/>
    </location>
</feature>
<keyword evidence="3 5" id="KW-0067">ATP-binding</keyword>
<accession>A0A7D4E896</accession>
<evidence type="ECO:0000313" key="8">
    <source>
        <dbReference type="EMBL" id="QKH37486.1"/>
    </source>
</evidence>
<proteinExistence type="predicted"/>
<dbReference type="PANTHER" id="PTHR18866:SF33">
    <property type="entry name" value="METHYLCROTONOYL-COA CARBOXYLASE SUBUNIT ALPHA, MITOCHONDRIAL-RELATED"/>
    <property type="match status" value="1"/>
</dbReference>
<evidence type="ECO:0000313" key="9">
    <source>
        <dbReference type="Proteomes" id="UP000500970"/>
    </source>
</evidence>
<evidence type="ECO:0000259" key="7">
    <source>
        <dbReference type="PROSITE" id="PS50979"/>
    </source>
</evidence>
<dbReference type="InterPro" id="IPR005482">
    <property type="entry name" value="Biotin_COase_C"/>
</dbReference>
<keyword evidence="1" id="KW-0436">Ligase</keyword>
<keyword evidence="9" id="KW-1185">Reference proteome</keyword>
<dbReference type="GO" id="GO:0016874">
    <property type="term" value="F:ligase activity"/>
    <property type="evidence" value="ECO:0007669"/>
    <property type="project" value="UniProtKB-KW"/>
</dbReference>
<dbReference type="SUPFAM" id="SSF51246">
    <property type="entry name" value="Rudiment single hybrid motif"/>
    <property type="match status" value="1"/>
</dbReference>
<dbReference type="InterPro" id="IPR011764">
    <property type="entry name" value="Biotin_carboxylation_dom"/>
</dbReference>
<reference evidence="8 9" key="1">
    <citation type="submission" date="2020-05" db="EMBL/GenBank/DDBJ databases">
        <title>FDA dAtabase for Regulatory Grade micrObial Sequences (FDA-ARGOS): Supporting development and validation of Infectious Disease Dx tests.</title>
        <authorList>
            <person name="Sproer C."/>
            <person name="Gronow S."/>
            <person name="Severitt S."/>
            <person name="Schroder I."/>
            <person name="Tallon L."/>
            <person name="Sadzewicz L."/>
            <person name="Zhao X."/>
            <person name="Vavikolanu K."/>
            <person name="Mehta A."/>
            <person name="Aluvathingal J."/>
            <person name="Nadendla S."/>
            <person name="Myers T."/>
            <person name="Yan Y."/>
            <person name="Sichtig H."/>
        </authorList>
    </citation>
    <scope>NUCLEOTIDE SEQUENCE [LARGE SCALE GENOMIC DNA]</scope>
    <source>
        <strain evidence="8 9">FDAARGOS_790</strain>
    </source>
</reference>
<gene>
    <name evidence="8" type="ORF">FOC84_22155</name>
</gene>
<dbReference type="InterPro" id="IPR011054">
    <property type="entry name" value="Rudment_hybrid_motif"/>
</dbReference>
<dbReference type="InterPro" id="IPR016185">
    <property type="entry name" value="PreATP-grasp_dom_sf"/>
</dbReference>
<dbReference type="PROSITE" id="PS50975">
    <property type="entry name" value="ATP_GRASP"/>
    <property type="match status" value="1"/>
</dbReference>
<evidence type="ECO:0000256" key="5">
    <source>
        <dbReference type="PROSITE-ProRule" id="PRU00409"/>
    </source>
</evidence>
<sequence length="426" mass="45597">MADAACHAGGSAARESYLNIGKIVGIAREANCDAIHPGYGLLSENAEFASACIAAGLIFIGPAPDAIAAMGQKDAAKRLASRADVPVLPTIECRGRTSEEIARHALALGFPLLIKAVAGGGGRGMRRVDAASQLDAAIDAARREALASFGNEDLLIEPYLEQSRHIEVQVFADGSGTATALGERDCSVQRRHQKVIEEAPAPDISEALRTALFDAALKLVRAIRYQGAGTVEFIVDTSRGRGAERFYFMEMNTRLQVEHTVTEMTTGLDLVEWQIRVARGETLPDAASAPAASGHAIEVRICAENPAKNYLPSPGAISLLQFPAPAPGIRVDAGVRQGDKITPWYDSLIAKLIVHAQDRSSCCDRLVQALDECRVEGVHTNLPLLRAIARSAEFRLGAVTTNFLSERQSALLAPAMTETRNREDLQ</sequence>
<keyword evidence="4" id="KW-0092">Biotin</keyword>
<feature type="domain" description="ATP-grasp" evidence="6">
    <location>
        <begin position="77"/>
        <end position="279"/>
    </location>
</feature>
<dbReference type="SUPFAM" id="SSF52440">
    <property type="entry name" value="PreATP-grasp domain"/>
    <property type="match status" value="1"/>
</dbReference>
<dbReference type="InterPro" id="IPR005481">
    <property type="entry name" value="BC-like_N"/>
</dbReference>
<dbReference type="EMBL" id="CP053985">
    <property type="protein sequence ID" value="QKH37486.1"/>
    <property type="molecule type" value="Genomic_DNA"/>
</dbReference>
<dbReference type="InterPro" id="IPR050856">
    <property type="entry name" value="Biotin_carboxylase_complex"/>
</dbReference>
<organism evidence="8 9">
    <name type="scientific">Achromobacter pestifer</name>
    <dbReference type="NCBI Taxonomy" id="1353889"/>
    <lineage>
        <taxon>Bacteria</taxon>
        <taxon>Pseudomonadati</taxon>
        <taxon>Pseudomonadota</taxon>
        <taxon>Betaproteobacteria</taxon>
        <taxon>Burkholderiales</taxon>
        <taxon>Alcaligenaceae</taxon>
        <taxon>Achromobacter</taxon>
    </lineage>
</organism>
<evidence type="ECO:0000256" key="1">
    <source>
        <dbReference type="ARBA" id="ARBA00022598"/>
    </source>
</evidence>
<dbReference type="Gene3D" id="3.30.470.20">
    <property type="entry name" value="ATP-grasp fold, B domain"/>
    <property type="match status" value="1"/>
</dbReference>
<dbReference type="SUPFAM" id="SSF56059">
    <property type="entry name" value="Glutathione synthetase ATP-binding domain-like"/>
    <property type="match status" value="1"/>
</dbReference>
<evidence type="ECO:0000256" key="3">
    <source>
        <dbReference type="ARBA" id="ARBA00022840"/>
    </source>
</evidence>
<dbReference type="Pfam" id="PF00289">
    <property type="entry name" value="Biotin_carb_N"/>
    <property type="match status" value="1"/>
</dbReference>
<dbReference type="Pfam" id="PF02785">
    <property type="entry name" value="Biotin_carb_C"/>
    <property type="match status" value="1"/>
</dbReference>
<dbReference type="SMART" id="SM00878">
    <property type="entry name" value="Biotin_carb_C"/>
    <property type="match status" value="1"/>
</dbReference>
<dbReference type="GO" id="GO:0005524">
    <property type="term" value="F:ATP binding"/>
    <property type="evidence" value="ECO:0007669"/>
    <property type="project" value="UniProtKB-UniRule"/>
</dbReference>
<dbReference type="PROSITE" id="PS50979">
    <property type="entry name" value="BC"/>
    <property type="match status" value="1"/>
</dbReference>
<evidence type="ECO:0000259" key="6">
    <source>
        <dbReference type="PROSITE" id="PS50975"/>
    </source>
</evidence>
<name>A0A7D4E896_9BURK</name>
<keyword evidence="2 5" id="KW-0547">Nucleotide-binding</keyword>
<dbReference type="InterPro" id="IPR011761">
    <property type="entry name" value="ATP-grasp"/>
</dbReference>